<reference evidence="7 8" key="1">
    <citation type="journal article" date="2019" name="Int. J. Syst. Evol. Microbiol.">
        <title>The Global Catalogue of Microorganisms (GCM) 10K type strain sequencing project: providing services to taxonomists for standard genome sequencing and annotation.</title>
        <authorList>
            <consortium name="The Broad Institute Genomics Platform"/>
            <consortium name="The Broad Institute Genome Sequencing Center for Infectious Disease"/>
            <person name="Wu L."/>
            <person name="Ma J."/>
        </authorList>
    </citation>
    <scope>NUCLEOTIDE SEQUENCE [LARGE SCALE GENOMIC DNA]</scope>
    <source>
        <strain evidence="7 8">CGMCC 1.10594</strain>
    </source>
</reference>
<evidence type="ECO:0000256" key="1">
    <source>
        <dbReference type="ARBA" id="ARBA00022722"/>
    </source>
</evidence>
<keyword evidence="2 7" id="KW-0255">Endonuclease</keyword>
<dbReference type="InterPro" id="IPR004601">
    <property type="entry name" value="UvdE"/>
</dbReference>
<evidence type="ECO:0000256" key="6">
    <source>
        <dbReference type="ARBA" id="ARBA00023204"/>
    </source>
</evidence>
<organism evidence="7 8">
    <name type="scientific">Haloplanus ruber</name>
    <dbReference type="NCBI Taxonomy" id="869892"/>
    <lineage>
        <taxon>Archaea</taxon>
        <taxon>Methanobacteriati</taxon>
        <taxon>Methanobacteriota</taxon>
        <taxon>Stenosarchaea group</taxon>
        <taxon>Halobacteria</taxon>
        <taxon>Halobacteriales</taxon>
        <taxon>Haloferacaceae</taxon>
        <taxon>Haloplanus</taxon>
    </lineage>
</organism>
<dbReference type="AlphaFoldDB" id="A0ABD6CVH3"/>
<evidence type="ECO:0000256" key="5">
    <source>
        <dbReference type="ARBA" id="ARBA00022801"/>
    </source>
</evidence>
<keyword evidence="3" id="KW-0227">DNA damage</keyword>
<dbReference type="Gene3D" id="3.20.20.150">
    <property type="entry name" value="Divalent-metal-dependent TIM barrel enzymes"/>
    <property type="match status" value="1"/>
</dbReference>
<keyword evidence="4" id="KW-0228">DNA excision</keyword>
<sequence>MLGYPCMNHTLRERDPPLRCNRDMRKATFAERGLPYASELALQNVEDLHEILAWNADHGIRFYRCTSTLVPWNSQFDLTDLPDYEAIRAVAERCGELIEREGMRLTFHPDYWCRLASDSADTRANSVEAVEYHADWLDLIGLDRSPYYGINVHIGATYGDKAATAERFRDAVDTLSPGARARLTVENDDKESLWSVPELVDALSGTGVPVLFDYHHHAFTDRGLTYREAFDLATETWGDVRPATHYSESARLHGADARPQAHAEFPGRVPTWLRERSDVMIEADGKEQAVFGVRDNY</sequence>
<evidence type="ECO:0000256" key="4">
    <source>
        <dbReference type="ARBA" id="ARBA00022769"/>
    </source>
</evidence>
<accession>A0ABD6CVH3</accession>
<dbReference type="GO" id="GO:0016787">
    <property type="term" value="F:hydrolase activity"/>
    <property type="evidence" value="ECO:0007669"/>
    <property type="project" value="UniProtKB-KW"/>
</dbReference>
<dbReference type="EMBL" id="JBHUDL010000005">
    <property type="protein sequence ID" value="MFD1632891.1"/>
    <property type="molecule type" value="Genomic_DNA"/>
</dbReference>
<dbReference type="Proteomes" id="UP001597075">
    <property type="component" value="Unassembled WGS sequence"/>
</dbReference>
<name>A0ABD6CVH3_9EURY</name>
<dbReference type="PANTHER" id="PTHR31290">
    <property type="entry name" value="UV-DAMAGE ENDONUCLEASE"/>
    <property type="match status" value="1"/>
</dbReference>
<evidence type="ECO:0000313" key="7">
    <source>
        <dbReference type="EMBL" id="MFD1632891.1"/>
    </source>
</evidence>
<dbReference type="RefSeq" id="WP_256406623.1">
    <property type="nucleotide sequence ID" value="NZ_CP187152.1"/>
</dbReference>
<dbReference type="InterPro" id="IPR036237">
    <property type="entry name" value="Xyl_isomerase-like_sf"/>
</dbReference>
<protein>
    <submittedName>
        <fullName evidence="7">UV DNA damage repair endonuclease UvsE</fullName>
    </submittedName>
</protein>
<evidence type="ECO:0000313" key="8">
    <source>
        <dbReference type="Proteomes" id="UP001597075"/>
    </source>
</evidence>
<dbReference type="GO" id="GO:0006281">
    <property type="term" value="P:DNA repair"/>
    <property type="evidence" value="ECO:0007669"/>
    <property type="project" value="UniProtKB-KW"/>
</dbReference>
<evidence type="ECO:0000256" key="3">
    <source>
        <dbReference type="ARBA" id="ARBA00022763"/>
    </source>
</evidence>
<keyword evidence="1" id="KW-0540">Nuclease</keyword>
<keyword evidence="5" id="KW-0378">Hydrolase</keyword>
<dbReference type="NCBIfam" id="TIGR00629">
    <property type="entry name" value="uvde"/>
    <property type="match status" value="1"/>
</dbReference>
<proteinExistence type="predicted"/>
<comment type="caution">
    <text evidence="7">The sequence shown here is derived from an EMBL/GenBank/DDBJ whole genome shotgun (WGS) entry which is preliminary data.</text>
</comment>
<keyword evidence="6" id="KW-0234">DNA repair</keyword>
<evidence type="ECO:0000256" key="2">
    <source>
        <dbReference type="ARBA" id="ARBA00022759"/>
    </source>
</evidence>
<dbReference type="PANTHER" id="PTHR31290:SF5">
    <property type="entry name" value="UV-DAMAGE ENDONUCLEASE"/>
    <property type="match status" value="1"/>
</dbReference>
<dbReference type="SUPFAM" id="SSF51658">
    <property type="entry name" value="Xylose isomerase-like"/>
    <property type="match status" value="1"/>
</dbReference>
<gene>
    <name evidence="7" type="primary">uvsE</name>
    <name evidence="7" type="ORF">ACFSBJ_03955</name>
</gene>
<dbReference type="GO" id="GO:0004519">
    <property type="term" value="F:endonuclease activity"/>
    <property type="evidence" value="ECO:0007669"/>
    <property type="project" value="UniProtKB-KW"/>
</dbReference>
<dbReference type="Pfam" id="PF03851">
    <property type="entry name" value="UvdE"/>
    <property type="match status" value="1"/>
</dbReference>
<keyword evidence="8" id="KW-1185">Reference proteome</keyword>